<sequence length="33" mass="3868">MFDMIYTIIVIAATVALLGGFIYWFIRRSKKQT</sequence>
<gene>
    <name evidence="1" type="ORF">HB759_10055</name>
</gene>
<dbReference type="Proteomes" id="UP000532866">
    <property type="component" value="Unassembled WGS sequence"/>
</dbReference>
<dbReference type="RefSeq" id="WP_185374036.1">
    <property type="nucleotide sequence ID" value="NZ_JAARNB010000002.1"/>
</dbReference>
<evidence type="ECO:0000313" key="1">
    <source>
        <dbReference type="EMBL" id="MBC1332275.1"/>
    </source>
</evidence>
<proteinExistence type="predicted"/>
<evidence type="ECO:0000313" key="2">
    <source>
        <dbReference type="Proteomes" id="UP000532866"/>
    </source>
</evidence>
<reference evidence="1 2" key="1">
    <citation type="submission" date="2020-03" db="EMBL/GenBank/DDBJ databases">
        <title>Soil Listeria distribution.</title>
        <authorList>
            <person name="Liao J."/>
            <person name="Wiedmann M."/>
        </authorList>
    </citation>
    <scope>NUCLEOTIDE SEQUENCE [LARGE SCALE GENOMIC DNA]</scope>
    <source>
        <strain evidence="1 2">FSL L7-1833</strain>
    </source>
</reference>
<accession>A0A7X0TN37</accession>
<organism evidence="1 2">
    <name type="scientific">Listeria booriae</name>
    <dbReference type="NCBI Taxonomy" id="1552123"/>
    <lineage>
        <taxon>Bacteria</taxon>
        <taxon>Bacillati</taxon>
        <taxon>Bacillota</taxon>
        <taxon>Bacilli</taxon>
        <taxon>Bacillales</taxon>
        <taxon>Listeriaceae</taxon>
        <taxon>Listeria</taxon>
    </lineage>
</organism>
<comment type="caution">
    <text evidence="1">The sequence shown here is derived from an EMBL/GenBank/DDBJ whole genome shotgun (WGS) entry which is preliminary data.</text>
</comment>
<dbReference type="AlphaFoldDB" id="A0A7X0TN37"/>
<dbReference type="NCBIfam" id="TIGR01167">
    <property type="entry name" value="LPXTG_anchor"/>
    <property type="match status" value="1"/>
</dbReference>
<dbReference type="EMBL" id="JAAROL010000003">
    <property type="protein sequence ID" value="MBC1332275.1"/>
    <property type="molecule type" value="Genomic_DNA"/>
</dbReference>
<name>A0A7X0TN37_9LIST</name>
<protein>
    <submittedName>
        <fullName evidence="1">DUF4083 family protein</fullName>
    </submittedName>
</protein>